<dbReference type="STRING" id="985895.E4ZZ84"/>
<reference evidence="2" key="1">
    <citation type="journal article" date="2011" name="Nat. Commun.">
        <title>Effector diversification within compartments of the Leptosphaeria maculans genome affected by Repeat-Induced Point mutations.</title>
        <authorList>
            <person name="Rouxel T."/>
            <person name="Grandaubert J."/>
            <person name="Hane J.K."/>
            <person name="Hoede C."/>
            <person name="van de Wouw A.P."/>
            <person name="Couloux A."/>
            <person name="Dominguez V."/>
            <person name="Anthouard V."/>
            <person name="Bally P."/>
            <person name="Bourras S."/>
            <person name="Cozijnsen A.J."/>
            <person name="Ciuffetti L.M."/>
            <person name="Degrave A."/>
            <person name="Dilmaghani A."/>
            <person name="Duret L."/>
            <person name="Fudal I."/>
            <person name="Goodwin S.B."/>
            <person name="Gout L."/>
            <person name="Glaser N."/>
            <person name="Linglin J."/>
            <person name="Kema G.H.J."/>
            <person name="Lapalu N."/>
            <person name="Lawrence C.B."/>
            <person name="May K."/>
            <person name="Meyer M."/>
            <person name="Ollivier B."/>
            <person name="Poulain J."/>
            <person name="Schoch C.L."/>
            <person name="Simon A."/>
            <person name="Spatafora J.W."/>
            <person name="Stachowiak A."/>
            <person name="Turgeon B.G."/>
            <person name="Tyler B.M."/>
            <person name="Vincent D."/>
            <person name="Weissenbach J."/>
            <person name="Amselem J."/>
            <person name="Quesneville H."/>
            <person name="Oliver R.P."/>
            <person name="Wincker P."/>
            <person name="Balesdent M.-H."/>
            <person name="Howlett B.J."/>
        </authorList>
    </citation>
    <scope>NUCLEOTIDE SEQUENCE [LARGE SCALE GENOMIC DNA]</scope>
    <source>
        <strain evidence="2">JN3 / isolate v23.1.3 / race Av1-4-5-6-7-8</strain>
    </source>
</reference>
<dbReference type="Proteomes" id="UP000002668">
    <property type="component" value="Genome"/>
</dbReference>
<proteinExistence type="predicted"/>
<dbReference type="AlphaFoldDB" id="E4ZZ84"/>
<keyword evidence="2" id="KW-1185">Reference proteome</keyword>
<dbReference type="InParanoid" id="E4ZZ84"/>
<dbReference type="HOGENOM" id="CLU_219188_0_0_1"/>
<dbReference type="eggNOG" id="ENOG502T62N">
    <property type="taxonomic scope" value="Eukaryota"/>
</dbReference>
<evidence type="ECO:0000313" key="2">
    <source>
        <dbReference type="Proteomes" id="UP000002668"/>
    </source>
</evidence>
<dbReference type="VEuPathDB" id="FungiDB:LEMA_P109440.1"/>
<dbReference type="EMBL" id="FP929129">
    <property type="protein sequence ID" value="CBX96679.1"/>
    <property type="molecule type" value="Genomic_DNA"/>
</dbReference>
<accession>E4ZZ84</accession>
<sequence>MGLMWHKGFGGRHAGGGIVADKHGIRRAPIRLSCFGFSCFR</sequence>
<gene>
    <name evidence="1" type="ORF">LEMA_P109440.1</name>
</gene>
<organism evidence="2">
    <name type="scientific">Leptosphaeria maculans (strain JN3 / isolate v23.1.3 / race Av1-4-5-6-7-8)</name>
    <name type="common">Blackleg fungus</name>
    <name type="synonym">Phoma lingam</name>
    <dbReference type="NCBI Taxonomy" id="985895"/>
    <lineage>
        <taxon>Eukaryota</taxon>
        <taxon>Fungi</taxon>
        <taxon>Dikarya</taxon>
        <taxon>Ascomycota</taxon>
        <taxon>Pezizomycotina</taxon>
        <taxon>Dothideomycetes</taxon>
        <taxon>Pleosporomycetidae</taxon>
        <taxon>Pleosporales</taxon>
        <taxon>Pleosporineae</taxon>
        <taxon>Leptosphaeriaceae</taxon>
        <taxon>Plenodomus</taxon>
        <taxon>Plenodomus lingam/Leptosphaeria maculans species complex</taxon>
    </lineage>
</organism>
<protein>
    <submittedName>
        <fullName evidence="1">Uncharacterized protein</fullName>
    </submittedName>
</protein>
<name>E4ZZ84_LEPMJ</name>
<evidence type="ECO:0000313" key="1">
    <source>
        <dbReference type="EMBL" id="CBX96679.1"/>
    </source>
</evidence>